<dbReference type="Gene3D" id="3.30.950.30">
    <property type="entry name" value="Schlafen, AAA domain"/>
    <property type="match status" value="1"/>
</dbReference>
<name>A0ABR5JW45_9BACI</name>
<dbReference type="Gene3D" id="1.10.10.10">
    <property type="entry name" value="Winged helix-like DNA-binding domain superfamily/Winged helix DNA-binding domain"/>
    <property type="match status" value="1"/>
</dbReference>
<feature type="domain" description="Schlafen AlbA-2" evidence="1">
    <location>
        <begin position="5"/>
        <end position="120"/>
    </location>
</feature>
<dbReference type="Pfam" id="PF13749">
    <property type="entry name" value="HATPase_c_4"/>
    <property type="match status" value="1"/>
</dbReference>
<dbReference type="InterPro" id="IPR038475">
    <property type="entry name" value="RecG_C_sf"/>
</dbReference>
<keyword evidence="3" id="KW-1185">Reference proteome</keyword>
<comment type="caution">
    <text evidence="2">The sequence shown here is derived from an EMBL/GenBank/DDBJ whole genome shotgun (WGS) entry which is preliminary data.</text>
</comment>
<dbReference type="PANTHER" id="PTHR30595">
    <property type="entry name" value="GLPR-RELATED TRANSCRIPTIONAL REPRESSOR"/>
    <property type="match status" value="1"/>
</dbReference>
<dbReference type="EMBL" id="LGRV01000008">
    <property type="protein sequence ID" value="KOS66248.1"/>
    <property type="molecule type" value="Genomic_DNA"/>
</dbReference>
<proteinExistence type="predicted"/>
<evidence type="ECO:0000259" key="1">
    <source>
        <dbReference type="Pfam" id="PF04326"/>
    </source>
</evidence>
<sequence length="426" mass="48734">MEWKESLTLEWKREVTEAIKKEVIAFANTMGGDLYIGIDDDGQTIGLENAHQCLEAVSSMIKDSIKPDILAHTRLEIMQRDQKEIIKIQVSQGSRKPYHLASKGMKPSGVFVRYGTSVSNASDEAIRQMIMASDGSNFETMRSLNQELTFNTAQTFFERLQLKFGPEQQRTLGLLTDDGYYTNLGYLFSDQCEHTIKCARYKGTDKLEFQDRKEFNGSILEQVEAVYEYLSLYNAKSSTFEGLQRIEQEEYPSYAIREALINAVVHRDYSFSGSTLIHLFTDRIEIVSVGGLVKGLTLEDIELGISQSRNPKLANVFYRMKWIESYGTGLQRMKESYKHAAEGPFWKVSPNAFVVTLPKQQIVPPLQQDNQIESWLNDKETFTARELEEYLNRSKGTVRKIIESLIHEHRILRVGNGPSTKYVVKK</sequence>
<accession>A0ABR5JW45</accession>
<reference evidence="3" key="1">
    <citation type="submission" date="2015-07" db="EMBL/GenBank/DDBJ databases">
        <title>Fjat-14205 dsm 2895.</title>
        <authorList>
            <person name="Liu B."/>
            <person name="Wang J."/>
            <person name="Zhu Y."/>
            <person name="Liu G."/>
            <person name="Chen Q."/>
            <person name="Chen Z."/>
            <person name="Lan J."/>
            <person name="Che J."/>
            <person name="Ge C."/>
            <person name="Shi H."/>
            <person name="Pan Z."/>
            <person name="Liu X."/>
        </authorList>
    </citation>
    <scope>NUCLEOTIDE SEQUENCE [LARGE SCALE GENOMIC DNA]</scope>
    <source>
        <strain evidence="3">DSM 25560</strain>
    </source>
</reference>
<evidence type="ECO:0000313" key="2">
    <source>
        <dbReference type="EMBL" id="KOS66248.1"/>
    </source>
</evidence>
<dbReference type="RefSeq" id="WP_053585476.1">
    <property type="nucleotide sequence ID" value="NZ_LGRV01000008.1"/>
</dbReference>
<protein>
    <submittedName>
        <fullName evidence="2">ATPase AAA</fullName>
    </submittedName>
</protein>
<dbReference type="Gene3D" id="3.30.565.60">
    <property type="match status" value="1"/>
</dbReference>
<dbReference type="Proteomes" id="UP000050668">
    <property type="component" value="Unassembled WGS sequence"/>
</dbReference>
<dbReference type="PANTHER" id="PTHR30595:SF6">
    <property type="entry name" value="SCHLAFEN ALBA-2 DOMAIN-CONTAINING PROTEIN"/>
    <property type="match status" value="1"/>
</dbReference>
<dbReference type="InterPro" id="IPR036388">
    <property type="entry name" value="WH-like_DNA-bd_sf"/>
</dbReference>
<gene>
    <name evidence="2" type="ORF">AEA09_18680</name>
</gene>
<dbReference type="Pfam" id="PF04326">
    <property type="entry name" value="SLFN_AlbA_2"/>
    <property type="match status" value="1"/>
</dbReference>
<evidence type="ECO:0000313" key="3">
    <source>
        <dbReference type="Proteomes" id="UP000050668"/>
    </source>
</evidence>
<dbReference type="InterPro" id="IPR038461">
    <property type="entry name" value="Schlafen_AlbA_2_dom_sf"/>
</dbReference>
<organism evidence="2 3">
    <name type="scientific">Lysinibacillus contaminans</name>
    <dbReference type="NCBI Taxonomy" id="1293441"/>
    <lineage>
        <taxon>Bacteria</taxon>
        <taxon>Bacillati</taxon>
        <taxon>Bacillota</taxon>
        <taxon>Bacilli</taxon>
        <taxon>Bacillales</taxon>
        <taxon>Bacillaceae</taxon>
        <taxon>Lysinibacillus</taxon>
    </lineage>
</organism>
<dbReference type="InterPro" id="IPR007421">
    <property type="entry name" value="Schlafen_AlbA_2_dom"/>
</dbReference>